<reference evidence="2" key="1">
    <citation type="submission" date="2021-06" db="EMBL/GenBank/DDBJ databases">
        <authorList>
            <person name="Kallberg Y."/>
            <person name="Tangrot J."/>
            <person name="Rosling A."/>
        </authorList>
    </citation>
    <scope>NUCLEOTIDE SEQUENCE</scope>
    <source>
        <strain evidence="2">87-6 pot B 2015</strain>
    </source>
</reference>
<proteinExistence type="predicted"/>
<gene>
    <name evidence="2" type="ORF">FMOSSE_LOCUS14472</name>
</gene>
<name>A0A9N9N8F7_FUNMO</name>
<organism evidence="2 3">
    <name type="scientific">Funneliformis mosseae</name>
    <name type="common">Endomycorrhizal fungus</name>
    <name type="synonym">Glomus mosseae</name>
    <dbReference type="NCBI Taxonomy" id="27381"/>
    <lineage>
        <taxon>Eukaryota</taxon>
        <taxon>Fungi</taxon>
        <taxon>Fungi incertae sedis</taxon>
        <taxon>Mucoromycota</taxon>
        <taxon>Glomeromycotina</taxon>
        <taxon>Glomeromycetes</taxon>
        <taxon>Glomerales</taxon>
        <taxon>Glomeraceae</taxon>
        <taxon>Funneliformis</taxon>
    </lineage>
</organism>
<evidence type="ECO:0000313" key="3">
    <source>
        <dbReference type="Proteomes" id="UP000789375"/>
    </source>
</evidence>
<feature type="region of interest" description="Disordered" evidence="1">
    <location>
        <begin position="283"/>
        <end position="314"/>
    </location>
</feature>
<sequence length="323" mass="37317">MSSKEILNKLQPSSYWERPYTQWGINTWELFYSEAYPERLVLLHVLKNVEVLTRIVCYNLTHRAWRRRALSRRECLISLPLRRAHHRLTELELFRVVLLTPRLLSITTNSTTTSATSRVPENPVKSWDTFLADAFSASLLISASRKFNIPKIIRPIASIESTTIKLFLRIMEQINNQRLKGLSKPANANNNELLHSIIDTKLLTTEINKGRVKITDEREELFDLYNGVVDIVDYGTEDYTKYEKIIKIVQQAFGYMANANIIYISPIVPINQQHIESQASFLECPDHGNNQEDLDSSNSDQSNHDSSDDYKPKFKCKKVNNSE</sequence>
<evidence type="ECO:0000256" key="1">
    <source>
        <dbReference type="SAM" id="MobiDB-lite"/>
    </source>
</evidence>
<comment type="caution">
    <text evidence="2">The sequence shown here is derived from an EMBL/GenBank/DDBJ whole genome shotgun (WGS) entry which is preliminary data.</text>
</comment>
<dbReference type="EMBL" id="CAJVPP010011182">
    <property type="protein sequence ID" value="CAG8713368.1"/>
    <property type="molecule type" value="Genomic_DNA"/>
</dbReference>
<dbReference type="Proteomes" id="UP000789375">
    <property type="component" value="Unassembled WGS sequence"/>
</dbReference>
<protein>
    <submittedName>
        <fullName evidence="2">13848_t:CDS:1</fullName>
    </submittedName>
</protein>
<feature type="non-terminal residue" evidence="2">
    <location>
        <position position="323"/>
    </location>
</feature>
<feature type="compositionally biased region" description="Basic and acidic residues" evidence="1">
    <location>
        <begin position="302"/>
        <end position="312"/>
    </location>
</feature>
<dbReference type="AlphaFoldDB" id="A0A9N9N8F7"/>
<evidence type="ECO:0000313" key="2">
    <source>
        <dbReference type="EMBL" id="CAG8713368.1"/>
    </source>
</evidence>
<keyword evidence="3" id="KW-1185">Reference proteome</keyword>
<accession>A0A9N9N8F7</accession>